<dbReference type="Pfam" id="PF01042">
    <property type="entry name" value="Ribonuc_L-PSP"/>
    <property type="match status" value="1"/>
</dbReference>
<gene>
    <name evidence="1" type="ORF">GG681_15290</name>
</gene>
<comment type="caution">
    <text evidence="1">The sequence shown here is derived from an EMBL/GenBank/DDBJ whole genome shotgun (WGS) entry which is preliminary data.</text>
</comment>
<dbReference type="PANTHER" id="PTHR43857:SF1">
    <property type="entry name" value="YJGH FAMILY PROTEIN"/>
    <property type="match status" value="1"/>
</dbReference>
<sequence>MTKITKVKTGAKLEELSSYSRIVAVDNWIYVSNTAGRDPQTREMPEDLTAQTEQVFANIERALGAVGASLQDVIATRVFIQDPKDTPAVMEIFGEKFRGVDPTTTVTNPPLAAAAYKVEIEVTAYKGAAQAEVTYVNLSV</sequence>
<reference evidence="1 2" key="1">
    <citation type="submission" date="2019-10" db="EMBL/GenBank/DDBJ databases">
        <title>Epibacterium sp. nov., isolated from seawater.</title>
        <authorList>
            <person name="Zhang X."/>
            <person name="Li N."/>
        </authorList>
    </citation>
    <scope>NUCLEOTIDE SEQUENCE [LARGE SCALE GENOMIC DNA]</scope>
    <source>
        <strain evidence="1 2">SM1969</strain>
    </source>
</reference>
<keyword evidence="2" id="KW-1185">Reference proteome</keyword>
<dbReference type="PANTHER" id="PTHR43857">
    <property type="entry name" value="BLR7761 PROTEIN"/>
    <property type="match status" value="1"/>
</dbReference>
<dbReference type="RefSeq" id="WP_153548900.1">
    <property type="nucleotide sequence ID" value="NZ_WIXK01000009.1"/>
</dbReference>
<evidence type="ECO:0000313" key="2">
    <source>
        <dbReference type="Proteomes" id="UP000436694"/>
    </source>
</evidence>
<dbReference type="Gene3D" id="3.30.1330.40">
    <property type="entry name" value="RutC-like"/>
    <property type="match status" value="1"/>
</dbReference>
<name>A0A844AN97_9RHOB</name>
<evidence type="ECO:0000313" key="1">
    <source>
        <dbReference type="EMBL" id="MQY44010.1"/>
    </source>
</evidence>
<dbReference type="SUPFAM" id="SSF55298">
    <property type="entry name" value="YjgF-like"/>
    <property type="match status" value="1"/>
</dbReference>
<protein>
    <submittedName>
        <fullName evidence="1">RidA family protein</fullName>
    </submittedName>
</protein>
<dbReference type="Proteomes" id="UP000436694">
    <property type="component" value="Unassembled WGS sequence"/>
</dbReference>
<dbReference type="AlphaFoldDB" id="A0A844AN97"/>
<dbReference type="EMBL" id="WIXK01000009">
    <property type="protein sequence ID" value="MQY44010.1"/>
    <property type="molecule type" value="Genomic_DNA"/>
</dbReference>
<organism evidence="1 2">
    <name type="scientific">Tritonibacter aquimaris</name>
    <dbReference type="NCBI Taxonomy" id="2663379"/>
    <lineage>
        <taxon>Bacteria</taxon>
        <taxon>Pseudomonadati</taxon>
        <taxon>Pseudomonadota</taxon>
        <taxon>Alphaproteobacteria</taxon>
        <taxon>Rhodobacterales</taxon>
        <taxon>Paracoccaceae</taxon>
        <taxon>Tritonibacter</taxon>
    </lineage>
</organism>
<proteinExistence type="predicted"/>
<dbReference type="InterPro" id="IPR035959">
    <property type="entry name" value="RutC-like_sf"/>
</dbReference>
<dbReference type="InterPro" id="IPR006175">
    <property type="entry name" value="YjgF/YER057c/UK114"/>
</dbReference>
<accession>A0A844AN97</accession>
<dbReference type="CDD" id="cd06154">
    <property type="entry name" value="YjgF_YER057c_UK114_like_6"/>
    <property type="match status" value="1"/>
</dbReference>